<dbReference type="OrthoDB" id="9803207at2"/>
<dbReference type="EMBL" id="FNSD01000001">
    <property type="protein sequence ID" value="SEB44037.1"/>
    <property type="molecule type" value="Genomic_DNA"/>
</dbReference>
<dbReference type="Proteomes" id="UP000182409">
    <property type="component" value="Unassembled WGS sequence"/>
</dbReference>
<reference evidence="1 2" key="1">
    <citation type="submission" date="2016-10" db="EMBL/GenBank/DDBJ databases">
        <authorList>
            <person name="de Groot N.N."/>
        </authorList>
    </citation>
    <scope>NUCLEOTIDE SEQUENCE [LARGE SCALE GENOMIC DNA]</scope>
    <source>
        <strain evidence="1 2">AB35.6</strain>
    </source>
</reference>
<evidence type="ECO:0000313" key="2">
    <source>
        <dbReference type="Proteomes" id="UP000182409"/>
    </source>
</evidence>
<organism evidence="1 2">
    <name type="scientific">Terriglobus roseus</name>
    <dbReference type="NCBI Taxonomy" id="392734"/>
    <lineage>
        <taxon>Bacteria</taxon>
        <taxon>Pseudomonadati</taxon>
        <taxon>Acidobacteriota</taxon>
        <taxon>Terriglobia</taxon>
        <taxon>Terriglobales</taxon>
        <taxon>Acidobacteriaceae</taxon>
        <taxon>Terriglobus</taxon>
    </lineage>
</organism>
<sequence length="136" mass="15328">MHANASFDYATLRVVPRVEREEFVNAGVILFCLERRYLKCRIEFDEERALALAPSLDVATIRQHLRAAELVCNGDPAGGPIAKLSQRERFHWLTAPRSTVLQTSPVRTGVCTRENGDCRDLDSRLREIAAMMLGTK</sequence>
<dbReference type="Pfam" id="PF11236">
    <property type="entry name" value="DUF3037"/>
    <property type="match status" value="1"/>
</dbReference>
<accession>A0A1H4JD38</accession>
<proteinExistence type="predicted"/>
<dbReference type="AlphaFoldDB" id="A0A1H4JD38"/>
<evidence type="ECO:0000313" key="1">
    <source>
        <dbReference type="EMBL" id="SEB44037.1"/>
    </source>
</evidence>
<dbReference type="RefSeq" id="WP_074652215.1">
    <property type="nucleotide sequence ID" value="NZ_FNSD01000001.1"/>
</dbReference>
<evidence type="ECO:0008006" key="3">
    <source>
        <dbReference type="Google" id="ProtNLM"/>
    </source>
</evidence>
<name>A0A1H4JD38_9BACT</name>
<gene>
    <name evidence="1" type="ORF">SAMN05443244_0527</name>
</gene>
<protein>
    <recommendedName>
        <fullName evidence="3">DUF3037 domain-containing protein</fullName>
    </recommendedName>
</protein>
<dbReference type="InterPro" id="IPR021398">
    <property type="entry name" value="DUF3037"/>
</dbReference>